<dbReference type="InterPro" id="IPR014710">
    <property type="entry name" value="RmlC-like_jellyroll"/>
</dbReference>
<protein>
    <submittedName>
        <fullName evidence="2">Cupin domain-containing protein</fullName>
    </submittedName>
</protein>
<dbReference type="Pfam" id="PF12973">
    <property type="entry name" value="Cupin_7"/>
    <property type="match status" value="1"/>
</dbReference>
<proteinExistence type="predicted"/>
<dbReference type="InterPro" id="IPR025979">
    <property type="entry name" value="ChrR-like_cupin_dom"/>
</dbReference>
<keyword evidence="3" id="KW-1185">Reference proteome</keyword>
<dbReference type="Gene3D" id="2.60.120.10">
    <property type="entry name" value="Jelly Rolls"/>
    <property type="match status" value="1"/>
</dbReference>
<evidence type="ECO:0000259" key="1">
    <source>
        <dbReference type="Pfam" id="PF12973"/>
    </source>
</evidence>
<evidence type="ECO:0000313" key="3">
    <source>
        <dbReference type="Proteomes" id="UP001597059"/>
    </source>
</evidence>
<feature type="domain" description="ChrR-like cupin" evidence="1">
    <location>
        <begin position="9"/>
        <end position="110"/>
    </location>
</feature>
<dbReference type="Proteomes" id="UP001597059">
    <property type="component" value="Unassembled WGS sequence"/>
</dbReference>
<dbReference type="RefSeq" id="WP_377368170.1">
    <property type="nucleotide sequence ID" value="NZ_JBHTMN010000014.1"/>
</dbReference>
<evidence type="ECO:0000313" key="2">
    <source>
        <dbReference type="EMBL" id="MFD1384186.1"/>
    </source>
</evidence>
<comment type="caution">
    <text evidence="2">The sequence shown here is derived from an EMBL/GenBank/DDBJ whole genome shotgun (WGS) entry which is preliminary data.</text>
</comment>
<sequence length="211" mass="23617">MLNMDFSDSVMIDLQLESWQPSPMVGVERKPLAREGAERGHATSIVRYAPGSVFRPHPHPLGEEILVLDGVFSDENGHYPAGTYFRNPPGSSHAPFSENGCVLFVKLHQFLPTDQEHVLVESSSAPLVLDEPIWLHRFENEQVCLIHINGQSLDKMAARVKGAAEILILEGNVEYLGKPLPALSWLRTPVVDWEQFKVESSVTLWLKTGHF</sequence>
<dbReference type="SUPFAM" id="SSF51182">
    <property type="entry name" value="RmlC-like cupins"/>
    <property type="match status" value="1"/>
</dbReference>
<dbReference type="EMBL" id="JBHTMN010000014">
    <property type="protein sequence ID" value="MFD1384186.1"/>
    <property type="molecule type" value="Genomic_DNA"/>
</dbReference>
<organism evidence="2 3">
    <name type="scientific">Rhodanobacter aciditrophus</name>
    <dbReference type="NCBI Taxonomy" id="1623218"/>
    <lineage>
        <taxon>Bacteria</taxon>
        <taxon>Pseudomonadati</taxon>
        <taxon>Pseudomonadota</taxon>
        <taxon>Gammaproteobacteria</taxon>
        <taxon>Lysobacterales</taxon>
        <taxon>Rhodanobacteraceae</taxon>
        <taxon>Rhodanobacter</taxon>
    </lineage>
</organism>
<name>A0ABW4B2Q0_9GAMM</name>
<dbReference type="CDD" id="cd20303">
    <property type="entry name" value="cupin_ChrR_1"/>
    <property type="match status" value="1"/>
</dbReference>
<reference evidence="3" key="1">
    <citation type="journal article" date="2019" name="Int. J. Syst. Evol. Microbiol.">
        <title>The Global Catalogue of Microorganisms (GCM) 10K type strain sequencing project: providing services to taxonomists for standard genome sequencing and annotation.</title>
        <authorList>
            <consortium name="The Broad Institute Genomics Platform"/>
            <consortium name="The Broad Institute Genome Sequencing Center for Infectious Disease"/>
            <person name="Wu L."/>
            <person name="Ma J."/>
        </authorList>
    </citation>
    <scope>NUCLEOTIDE SEQUENCE [LARGE SCALE GENOMIC DNA]</scope>
    <source>
        <strain evidence="3">JCM 30774</strain>
    </source>
</reference>
<dbReference type="InterPro" id="IPR011051">
    <property type="entry name" value="RmlC_Cupin_sf"/>
</dbReference>
<gene>
    <name evidence="2" type="ORF">ACFQ45_12475</name>
</gene>
<accession>A0ABW4B2Q0</accession>